<gene>
    <name evidence="1" type="primary">Necator_chrII.g6115</name>
    <name evidence="1" type="ORF">RB195_018322</name>
</gene>
<comment type="caution">
    <text evidence="1">The sequence shown here is derived from an EMBL/GenBank/DDBJ whole genome shotgun (WGS) entry which is preliminary data.</text>
</comment>
<proteinExistence type="predicted"/>
<organism evidence="1 2">
    <name type="scientific">Necator americanus</name>
    <name type="common">Human hookworm</name>
    <dbReference type="NCBI Taxonomy" id="51031"/>
    <lineage>
        <taxon>Eukaryota</taxon>
        <taxon>Metazoa</taxon>
        <taxon>Ecdysozoa</taxon>
        <taxon>Nematoda</taxon>
        <taxon>Chromadorea</taxon>
        <taxon>Rhabditida</taxon>
        <taxon>Rhabditina</taxon>
        <taxon>Rhabditomorpha</taxon>
        <taxon>Strongyloidea</taxon>
        <taxon>Ancylostomatidae</taxon>
        <taxon>Bunostominae</taxon>
        <taxon>Necator</taxon>
    </lineage>
</organism>
<evidence type="ECO:0008006" key="3">
    <source>
        <dbReference type="Google" id="ProtNLM"/>
    </source>
</evidence>
<reference evidence="1 2" key="1">
    <citation type="submission" date="2023-08" db="EMBL/GenBank/DDBJ databases">
        <title>A Necator americanus chromosomal reference genome.</title>
        <authorList>
            <person name="Ilik V."/>
            <person name="Petrzelkova K.J."/>
            <person name="Pardy F."/>
            <person name="Fuh T."/>
            <person name="Niatou-Singa F.S."/>
            <person name="Gouil Q."/>
            <person name="Baker L."/>
            <person name="Ritchie M.E."/>
            <person name="Jex A.R."/>
            <person name="Gazzola D."/>
            <person name="Li H."/>
            <person name="Toshio Fujiwara R."/>
            <person name="Zhan B."/>
            <person name="Aroian R.V."/>
            <person name="Pafco B."/>
            <person name="Schwarz E.M."/>
        </authorList>
    </citation>
    <scope>NUCLEOTIDE SEQUENCE [LARGE SCALE GENOMIC DNA]</scope>
    <source>
        <strain evidence="1 2">Aroian</strain>
        <tissue evidence="1">Whole animal</tissue>
    </source>
</reference>
<name>A0ABR1C963_NECAM</name>
<sequence>MARKIDPFEQLTTQVGHPRMRRCGPTPALTTFAVYAPTSSYKKEVEAFYMDLEKFCREDNTSNRPSLIISKSKLALEERHKNFRWKPIAFDGERLSVFIMNTAIHPKELTIPEASFLR</sequence>
<evidence type="ECO:0000313" key="1">
    <source>
        <dbReference type="EMBL" id="KAK6735049.1"/>
    </source>
</evidence>
<dbReference type="EMBL" id="JAVFWL010000002">
    <property type="protein sequence ID" value="KAK6735049.1"/>
    <property type="molecule type" value="Genomic_DNA"/>
</dbReference>
<keyword evidence="2" id="KW-1185">Reference proteome</keyword>
<dbReference type="Proteomes" id="UP001303046">
    <property type="component" value="Unassembled WGS sequence"/>
</dbReference>
<protein>
    <recommendedName>
        <fullName evidence="3">Piwi domain-containing protein</fullName>
    </recommendedName>
</protein>
<evidence type="ECO:0000313" key="2">
    <source>
        <dbReference type="Proteomes" id="UP001303046"/>
    </source>
</evidence>
<accession>A0ABR1C963</accession>